<keyword evidence="3" id="KW-0732">Signal</keyword>
<feature type="region of interest" description="Disordered" evidence="1">
    <location>
        <begin position="1133"/>
        <end position="1165"/>
    </location>
</feature>
<protein>
    <recommendedName>
        <fullName evidence="5">Sushi domain-containing protein</fullName>
    </recommendedName>
</protein>
<evidence type="ECO:0000256" key="2">
    <source>
        <dbReference type="SAM" id="Phobius"/>
    </source>
</evidence>
<feature type="transmembrane region" description="Helical" evidence="2">
    <location>
        <begin position="1288"/>
        <end position="1307"/>
    </location>
</feature>
<keyword evidence="2" id="KW-1133">Transmembrane helix</keyword>
<feature type="signal peptide" evidence="3">
    <location>
        <begin position="1"/>
        <end position="23"/>
    </location>
</feature>
<feature type="compositionally biased region" description="Low complexity" evidence="1">
    <location>
        <begin position="1133"/>
        <end position="1144"/>
    </location>
</feature>
<keyword evidence="2" id="KW-0812">Transmembrane</keyword>
<feature type="transmembrane region" description="Helical" evidence="2">
    <location>
        <begin position="1193"/>
        <end position="1215"/>
    </location>
</feature>
<gene>
    <name evidence="4" type="ORF">Cvel_2567</name>
</gene>
<feature type="compositionally biased region" description="Low complexity" evidence="1">
    <location>
        <begin position="966"/>
        <end position="980"/>
    </location>
</feature>
<evidence type="ECO:0000256" key="1">
    <source>
        <dbReference type="SAM" id="MobiDB-lite"/>
    </source>
</evidence>
<feature type="region of interest" description="Disordered" evidence="1">
    <location>
        <begin position="1041"/>
        <end position="1112"/>
    </location>
</feature>
<dbReference type="VEuPathDB" id="CryptoDB:Cvel_2567"/>
<feature type="compositionally biased region" description="Acidic residues" evidence="1">
    <location>
        <begin position="1055"/>
        <end position="1064"/>
    </location>
</feature>
<dbReference type="EMBL" id="CDMZ01000022">
    <property type="protein sequence ID" value="CEM04676.1"/>
    <property type="molecule type" value="Genomic_DNA"/>
</dbReference>
<feature type="compositionally biased region" description="Basic and acidic residues" evidence="1">
    <location>
        <begin position="1336"/>
        <end position="1378"/>
    </location>
</feature>
<feature type="chain" id="PRO_5005187898" description="Sushi domain-containing protein" evidence="3">
    <location>
        <begin position="24"/>
        <end position="1869"/>
    </location>
</feature>
<keyword evidence="2" id="KW-0472">Membrane</keyword>
<feature type="region of interest" description="Disordered" evidence="1">
    <location>
        <begin position="938"/>
        <end position="1000"/>
    </location>
</feature>
<sequence length="1869" mass="204515">MRVSLLAEAFLALGVFLCPPVAGLLSDQRRGDGDGEVTDTSAPRGRHLQTDVCEVPVDLSGVNSSNLHPLLSLSSDKPLTMGIGAQGVRMQCREGTACAYWSTFTKDWIRALSWECETQMQCEGGQARILSSARNLTCSETCEVPVDLSGVNSSKLHPLLSLGSEEPVAVGIGAQWVWMQCPHENACAVWFPDIENWFPRSRYDCGTQLQCEGGQISVPSYAAKLTCSETCEVPIDLSGVNSSNLHPLLSLRSNEPLAVGIGVQRIGVQCPADYACAVWSESWRRVSTWDCATWLQCEGGKLMSPSFTRNLTCVQDTTCEVPADLFGLNSSKVGPLLRTRAGAVSEVRFQDHEVELACPEGHECAYWSNSEEWRYAGDWMCRTSIQCLNGDLQVTSSRNLTCLPATCEVPADLSGLNISNLDPLLTRRSNSISAVGIVARDLDLQCPLGYGCSYWSTEGGEWRSAGAGPGRRCRIPVQCNEGQVVVASYAWNLTCTEYPAIMEVNSHLSNEWFYGSVSGTYVLSLDRSTDGVPVWERQENGWQPLLFFRCSASDVSHWGFSRGVENCDNGLYTRWSGATSPLEISEDWRHLVVIRRNGWRRTYGWATDSTGSGVSFTRAVPPQNNVIQGALNLTDVIFSQRTPMVTTVSANFKGTTRTSWSPCGRGWRRGRDLWYTVRVPFGVAVYVKTGWYVAVSVLSGSLCAEESPTCKCAPNYWRGANFVFDDSDESDRNPDNSIDVFVRIQQGWGERDGDFTFEIGLKGCPTDVSTPAFQSFCPDCHPSLTVRNETPDFVPPSDGSWRVKTHTVGYQCPERHYCGRRYQDALHTLPRFARVEPSACEIHSVCSFDGNLARPEYSSWDAFGRGGNVTQDALGCFPEVEAVSGPGDATETETASEQMQNSGTSFVEVLTFVGVPVLLSVLFVALFCFRIPVSKAKTKTTPMPDDTLQLPADENRDALSPPPAAPALVAPEAQVEAAPDVAEDGAAEEENRECKAQEGAFEPSAVPLSIVGKEDNPPSQSLLLDSSPLISEIAHFFLKESGEVTRETAEQNESAGEDSQEEEPTGQPLPEMAQERVQEENRTEETEDENRAEERQEAENRGEKKDEAPESVGLLAERASRRSFFFLRLKLSTSPDSPTTPSSTEIVRPPATPAVTPEVPASKSRRYSVKAKTGRGLILHLDEMPITTLMSSFLCYAIGAALLFFFGVFPVNINVAVGGTPLLTPPLLILSGITVVLVVCQCVSLLFPPRSRVASIAAWLGLLLAAGCFAVSAFLWKGNFSRGPEEALIGFLVSAAAYAFLCYPAFVRRQLPRGFSHREAQTLLRLHRKSSSWKGGKGEEEHLREKSQSVEKKGDVELSERGIVRQSEERAKSSREAGEESGGVAGEGKEVCATSVDKSGGSKTENTTQTQTSSAVMLSTQTFGFSSLAFHPSDHSELHALWKHPKKQRGDQESCNKTASGCGWRRWFNRRCANAVGGAIALMVRCFCTSLSCCRLTFAASSRLESARLFLTTMVGLSFLALSSTVSVGAGLMWWSVPSTTVKYPSADVWAWGTCNTVLNDGGDPFECAIPGMTSSPVFVNGSTLLGKLGLTWASRVDFGGFVLLDMPAVIREPQEGWTRGMVRPDVEGTDASEPPEEVKRHLLLLPAEVENREPSRTCDELTVEYFDSDTFLELNKEMFDRGCGRGDLFSRHDFVPSSWCVNEGEEALSDFAWRGRDAPSLLVCPMSTRTPVYWWIVLGLSPVILFNVVFMERSLLTPQWPNASLLWSCAVLLCVFSEVAMALFGLRGYLKQREDALSFSVGGGRDGSNAPALVGMSVGSQCVLILWKVVRLWASGSFLKLWKACRSGSSRCQRGQERAQEGVVCETA</sequence>
<feature type="transmembrane region" description="Helical" evidence="2">
    <location>
        <begin position="1256"/>
        <end position="1276"/>
    </location>
</feature>
<feature type="transmembrane region" description="Helical" evidence="2">
    <location>
        <begin position="1764"/>
        <end position="1791"/>
    </location>
</feature>
<feature type="compositionally biased region" description="Polar residues" evidence="1">
    <location>
        <begin position="1401"/>
        <end position="1413"/>
    </location>
</feature>
<dbReference type="PhylomeDB" id="A0A0G4F0C8"/>
<feature type="transmembrane region" description="Helical" evidence="2">
    <location>
        <begin position="909"/>
        <end position="929"/>
    </location>
</feature>
<proteinExistence type="predicted"/>
<feature type="compositionally biased region" description="Basic and acidic residues" evidence="1">
    <location>
        <begin position="1092"/>
        <end position="1108"/>
    </location>
</feature>
<feature type="transmembrane region" description="Helical" evidence="2">
    <location>
        <begin position="1733"/>
        <end position="1752"/>
    </location>
</feature>
<feature type="compositionally biased region" description="Basic and acidic residues" evidence="1">
    <location>
        <begin position="1073"/>
        <end position="1084"/>
    </location>
</feature>
<feature type="transmembrane region" description="Helical" evidence="2">
    <location>
        <begin position="1227"/>
        <end position="1247"/>
    </location>
</feature>
<feature type="region of interest" description="Disordered" evidence="1">
    <location>
        <begin position="1331"/>
        <end position="1413"/>
    </location>
</feature>
<evidence type="ECO:0008006" key="5">
    <source>
        <dbReference type="Google" id="ProtNLM"/>
    </source>
</evidence>
<organism evidence="4">
    <name type="scientific">Chromera velia CCMP2878</name>
    <dbReference type="NCBI Taxonomy" id="1169474"/>
    <lineage>
        <taxon>Eukaryota</taxon>
        <taxon>Sar</taxon>
        <taxon>Alveolata</taxon>
        <taxon>Colpodellida</taxon>
        <taxon>Chromeraceae</taxon>
        <taxon>Chromera</taxon>
    </lineage>
</organism>
<accession>A0A0G4F0C8</accession>
<evidence type="ECO:0000313" key="4">
    <source>
        <dbReference type="EMBL" id="CEM04676.1"/>
    </source>
</evidence>
<name>A0A0G4F0C8_9ALVE</name>
<feature type="transmembrane region" description="Helical" evidence="2">
    <location>
        <begin position="1509"/>
        <end position="1535"/>
    </location>
</feature>
<reference evidence="4" key="1">
    <citation type="submission" date="2014-11" db="EMBL/GenBank/DDBJ databases">
        <authorList>
            <person name="Otto D Thomas"/>
            <person name="Naeem Raeece"/>
        </authorList>
    </citation>
    <scope>NUCLEOTIDE SEQUENCE</scope>
</reference>
<evidence type="ECO:0000256" key="3">
    <source>
        <dbReference type="SAM" id="SignalP"/>
    </source>
</evidence>
<feature type="compositionally biased region" description="Acidic residues" evidence="1">
    <location>
        <begin position="981"/>
        <end position="991"/>
    </location>
</feature>